<feature type="domain" description="CENP-V/GFA" evidence="5">
    <location>
        <begin position="16"/>
        <end position="153"/>
    </location>
</feature>
<evidence type="ECO:0000313" key="7">
    <source>
        <dbReference type="Proteomes" id="UP001285441"/>
    </source>
</evidence>
<sequence length="392" mass="42856">MASDLPHQLAGTNRTLTAQCHCKSVHFTITVPTSSLPLPVHLCHCHICRQTHGTLASFHAPLPKDIGPDFIAPSSLSSSLTSYIHGPQAAGERFFCTTCGCHIGDRDVTPDPETGNREWRVASSIFAQHGEDLFQIRSHVFTSGHGTGEGMWDWLPKLGDRPLKIWNPEPGNKTFPIPPPDPPKQEFDAHTGKEVLRAECHCGGFSITFPRPNDVPGLAEDEWASTYVSKTDPNKWVAVPDACNDCRVMNGAHVIAWMFVPLTSISPPLPKDFKFGTLTPYVSSPGVRRAFCGVCGATVFYSSEHKARTAENDGRKIVDIAVGLLRAPEGILAEKWLTWRSSKVGFLDCGMEYDPLFAVSLDKGTQEWATKKFGQPVEFDIPGGPPGFEGLP</sequence>
<comment type="caution">
    <text evidence="6">The sequence shown here is derived from an EMBL/GenBank/DDBJ whole genome shotgun (WGS) entry which is preliminary data.</text>
</comment>
<evidence type="ECO:0000256" key="1">
    <source>
        <dbReference type="ARBA" id="ARBA00005495"/>
    </source>
</evidence>
<evidence type="ECO:0000256" key="2">
    <source>
        <dbReference type="ARBA" id="ARBA00022723"/>
    </source>
</evidence>
<dbReference type="Gene3D" id="3.90.1590.10">
    <property type="entry name" value="glutathione-dependent formaldehyde- activating enzyme (gfa)"/>
    <property type="match status" value="2"/>
</dbReference>
<dbReference type="Pfam" id="PF04828">
    <property type="entry name" value="GFA"/>
    <property type="match status" value="1"/>
</dbReference>
<dbReference type="InterPro" id="IPR011057">
    <property type="entry name" value="Mss4-like_sf"/>
</dbReference>
<evidence type="ECO:0000256" key="4">
    <source>
        <dbReference type="ARBA" id="ARBA00023239"/>
    </source>
</evidence>
<dbReference type="EMBL" id="JAULSW010000002">
    <property type="protein sequence ID" value="KAK3390005.1"/>
    <property type="molecule type" value="Genomic_DNA"/>
</dbReference>
<dbReference type="AlphaFoldDB" id="A0AAE0NYI3"/>
<proteinExistence type="inferred from homology"/>
<dbReference type="PANTHER" id="PTHR33337:SF31">
    <property type="entry name" value="DUF636 DOMAIN PROTEIN (AFU_ORTHOLOGUE AFUA_2G12650)"/>
    <property type="match status" value="1"/>
</dbReference>
<gene>
    <name evidence="6" type="ORF">B0H63DRAFT_106352</name>
</gene>
<accession>A0AAE0NYI3</accession>
<organism evidence="6 7">
    <name type="scientific">Podospora didyma</name>
    <dbReference type="NCBI Taxonomy" id="330526"/>
    <lineage>
        <taxon>Eukaryota</taxon>
        <taxon>Fungi</taxon>
        <taxon>Dikarya</taxon>
        <taxon>Ascomycota</taxon>
        <taxon>Pezizomycotina</taxon>
        <taxon>Sordariomycetes</taxon>
        <taxon>Sordariomycetidae</taxon>
        <taxon>Sordariales</taxon>
        <taxon>Podosporaceae</taxon>
        <taxon>Podospora</taxon>
    </lineage>
</organism>
<evidence type="ECO:0000259" key="5">
    <source>
        <dbReference type="PROSITE" id="PS51891"/>
    </source>
</evidence>
<dbReference type="GO" id="GO:0016846">
    <property type="term" value="F:carbon-sulfur lyase activity"/>
    <property type="evidence" value="ECO:0007669"/>
    <property type="project" value="InterPro"/>
</dbReference>
<name>A0AAE0NYI3_9PEZI</name>
<dbReference type="InterPro" id="IPR006913">
    <property type="entry name" value="CENP-V/GFA"/>
</dbReference>
<keyword evidence="3" id="KW-0862">Zinc</keyword>
<dbReference type="Proteomes" id="UP001285441">
    <property type="component" value="Unassembled WGS sequence"/>
</dbReference>
<evidence type="ECO:0000256" key="3">
    <source>
        <dbReference type="ARBA" id="ARBA00022833"/>
    </source>
</evidence>
<keyword evidence="7" id="KW-1185">Reference proteome</keyword>
<evidence type="ECO:0000313" key="6">
    <source>
        <dbReference type="EMBL" id="KAK3390005.1"/>
    </source>
</evidence>
<dbReference type="PANTHER" id="PTHR33337">
    <property type="entry name" value="GFA DOMAIN-CONTAINING PROTEIN"/>
    <property type="match status" value="1"/>
</dbReference>
<dbReference type="GO" id="GO:0046872">
    <property type="term" value="F:metal ion binding"/>
    <property type="evidence" value="ECO:0007669"/>
    <property type="project" value="UniProtKB-KW"/>
</dbReference>
<keyword evidence="4" id="KW-0456">Lyase</keyword>
<reference evidence="6" key="2">
    <citation type="submission" date="2023-06" db="EMBL/GenBank/DDBJ databases">
        <authorList>
            <consortium name="Lawrence Berkeley National Laboratory"/>
            <person name="Haridas S."/>
            <person name="Hensen N."/>
            <person name="Bonometti L."/>
            <person name="Westerberg I."/>
            <person name="Brannstrom I.O."/>
            <person name="Guillou S."/>
            <person name="Cros-Aarteil S."/>
            <person name="Calhoun S."/>
            <person name="Kuo A."/>
            <person name="Mondo S."/>
            <person name="Pangilinan J."/>
            <person name="Riley R."/>
            <person name="LaButti K."/>
            <person name="Andreopoulos B."/>
            <person name="Lipzen A."/>
            <person name="Chen C."/>
            <person name="Yanf M."/>
            <person name="Daum C."/>
            <person name="Ng V."/>
            <person name="Clum A."/>
            <person name="Steindorff A."/>
            <person name="Ohm R."/>
            <person name="Martin F."/>
            <person name="Silar P."/>
            <person name="Natvig D."/>
            <person name="Lalanne C."/>
            <person name="Gautier V."/>
            <person name="Ament-velasquez S.L."/>
            <person name="Kruys A."/>
            <person name="Hutchinson M.I."/>
            <person name="Powell A.J."/>
            <person name="Barry K."/>
            <person name="Miller A.N."/>
            <person name="Grigoriev I.V."/>
            <person name="Debuchy R."/>
            <person name="Gladieux P."/>
            <person name="Thoren M.H."/>
            <person name="Johannesson H."/>
        </authorList>
    </citation>
    <scope>NUCLEOTIDE SEQUENCE</scope>
    <source>
        <strain evidence="6">CBS 232.78</strain>
    </source>
</reference>
<protein>
    <submittedName>
        <fullName evidence="6">Mss4-like protein</fullName>
    </submittedName>
</protein>
<dbReference type="PROSITE" id="PS51891">
    <property type="entry name" value="CENP_V_GFA"/>
    <property type="match status" value="1"/>
</dbReference>
<reference evidence="6" key="1">
    <citation type="journal article" date="2023" name="Mol. Phylogenet. Evol.">
        <title>Genome-scale phylogeny and comparative genomics of the fungal order Sordariales.</title>
        <authorList>
            <person name="Hensen N."/>
            <person name="Bonometti L."/>
            <person name="Westerberg I."/>
            <person name="Brannstrom I.O."/>
            <person name="Guillou S."/>
            <person name="Cros-Aarteil S."/>
            <person name="Calhoun S."/>
            <person name="Haridas S."/>
            <person name="Kuo A."/>
            <person name="Mondo S."/>
            <person name="Pangilinan J."/>
            <person name="Riley R."/>
            <person name="LaButti K."/>
            <person name="Andreopoulos B."/>
            <person name="Lipzen A."/>
            <person name="Chen C."/>
            <person name="Yan M."/>
            <person name="Daum C."/>
            <person name="Ng V."/>
            <person name="Clum A."/>
            <person name="Steindorff A."/>
            <person name="Ohm R.A."/>
            <person name="Martin F."/>
            <person name="Silar P."/>
            <person name="Natvig D.O."/>
            <person name="Lalanne C."/>
            <person name="Gautier V."/>
            <person name="Ament-Velasquez S.L."/>
            <person name="Kruys A."/>
            <person name="Hutchinson M.I."/>
            <person name="Powell A.J."/>
            <person name="Barry K."/>
            <person name="Miller A.N."/>
            <person name="Grigoriev I.V."/>
            <person name="Debuchy R."/>
            <person name="Gladieux P."/>
            <person name="Hiltunen Thoren M."/>
            <person name="Johannesson H."/>
        </authorList>
    </citation>
    <scope>NUCLEOTIDE SEQUENCE</scope>
    <source>
        <strain evidence="6">CBS 232.78</strain>
    </source>
</reference>
<dbReference type="SUPFAM" id="SSF51316">
    <property type="entry name" value="Mss4-like"/>
    <property type="match status" value="2"/>
</dbReference>
<comment type="similarity">
    <text evidence="1">Belongs to the Gfa family.</text>
</comment>
<keyword evidence="2" id="KW-0479">Metal-binding</keyword>